<dbReference type="Proteomes" id="UP001151760">
    <property type="component" value="Unassembled WGS sequence"/>
</dbReference>
<accession>A0ABQ5G409</accession>
<proteinExistence type="predicted"/>
<feature type="compositionally biased region" description="Basic and acidic residues" evidence="1">
    <location>
        <begin position="1"/>
        <end position="11"/>
    </location>
</feature>
<protein>
    <submittedName>
        <fullName evidence="2">Uncharacterized protein</fullName>
    </submittedName>
</protein>
<reference evidence="2" key="1">
    <citation type="journal article" date="2022" name="Int. J. Mol. Sci.">
        <title>Draft Genome of Tanacetum Coccineum: Genomic Comparison of Closely Related Tanacetum-Family Plants.</title>
        <authorList>
            <person name="Yamashiro T."/>
            <person name="Shiraishi A."/>
            <person name="Nakayama K."/>
            <person name="Satake H."/>
        </authorList>
    </citation>
    <scope>NUCLEOTIDE SEQUENCE</scope>
</reference>
<dbReference type="EMBL" id="BQNB010018022">
    <property type="protein sequence ID" value="GJT69818.1"/>
    <property type="molecule type" value="Genomic_DNA"/>
</dbReference>
<feature type="region of interest" description="Disordered" evidence="1">
    <location>
        <begin position="1"/>
        <end position="20"/>
    </location>
</feature>
<keyword evidence="3" id="KW-1185">Reference proteome</keyword>
<reference evidence="2" key="2">
    <citation type="submission" date="2022-01" db="EMBL/GenBank/DDBJ databases">
        <authorList>
            <person name="Yamashiro T."/>
            <person name="Shiraishi A."/>
            <person name="Satake H."/>
            <person name="Nakayama K."/>
        </authorList>
    </citation>
    <scope>NUCLEOTIDE SEQUENCE</scope>
</reference>
<evidence type="ECO:0000313" key="3">
    <source>
        <dbReference type="Proteomes" id="UP001151760"/>
    </source>
</evidence>
<comment type="caution">
    <text evidence="2">The sequence shown here is derived from an EMBL/GenBank/DDBJ whole genome shotgun (WGS) entry which is preliminary data.</text>
</comment>
<sequence>MRTRSQSREQRPPPPEGTPVVIEPLRIEYPFQEDPTVEPMADTRTMAQLLQAPHRGDHDKEDPMLIIRTFNMTPPTMRVPNVPIATISLCFFPSLIRGEQKPEYG</sequence>
<name>A0ABQ5G409_9ASTR</name>
<organism evidence="2 3">
    <name type="scientific">Tanacetum coccineum</name>
    <dbReference type="NCBI Taxonomy" id="301880"/>
    <lineage>
        <taxon>Eukaryota</taxon>
        <taxon>Viridiplantae</taxon>
        <taxon>Streptophyta</taxon>
        <taxon>Embryophyta</taxon>
        <taxon>Tracheophyta</taxon>
        <taxon>Spermatophyta</taxon>
        <taxon>Magnoliopsida</taxon>
        <taxon>eudicotyledons</taxon>
        <taxon>Gunneridae</taxon>
        <taxon>Pentapetalae</taxon>
        <taxon>asterids</taxon>
        <taxon>campanulids</taxon>
        <taxon>Asterales</taxon>
        <taxon>Asteraceae</taxon>
        <taxon>Asteroideae</taxon>
        <taxon>Anthemideae</taxon>
        <taxon>Anthemidinae</taxon>
        <taxon>Tanacetum</taxon>
    </lineage>
</organism>
<evidence type="ECO:0000256" key="1">
    <source>
        <dbReference type="SAM" id="MobiDB-lite"/>
    </source>
</evidence>
<gene>
    <name evidence="2" type="ORF">Tco_1029104</name>
</gene>
<evidence type="ECO:0000313" key="2">
    <source>
        <dbReference type="EMBL" id="GJT69818.1"/>
    </source>
</evidence>